<reference evidence="1 2" key="1">
    <citation type="journal article" date="2023" name="bioRxiv">
        <title>High-quality genome assemblies of four members of thePodospora anserinaspecies complex.</title>
        <authorList>
            <person name="Ament-Velasquez S.L."/>
            <person name="Vogan A.A."/>
            <person name="Wallerman O."/>
            <person name="Hartmann F."/>
            <person name="Gautier V."/>
            <person name="Silar P."/>
            <person name="Giraud T."/>
            <person name="Johannesson H."/>
        </authorList>
    </citation>
    <scope>NUCLEOTIDE SEQUENCE [LARGE SCALE GENOMIC DNA]</scope>
    <source>
        <strain evidence="1 2">CBS 112042</strain>
    </source>
</reference>
<organism evidence="1 2">
    <name type="scientific">Podospora bellae-mahoneyi</name>
    <dbReference type="NCBI Taxonomy" id="2093777"/>
    <lineage>
        <taxon>Eukaryota</taxon>
        <taxon>Fungi</taxon>
        <taxon>Dikarya</taxon>
        <taxon>Ascomycota</taxon>
        <taxon>Pezizomycotina</taxon>
        <taxon>Sordariomycetes</taxon>
        <taxon>Sordariomycetidae</taxon>
        <taxon>Sordariales</taxon>
        <taxon>Podosporaceae</taxon>
        <taxon>Podospora</taxon>
    </lineage>
</organism>
<sequence>MAIEAAAIGRREPVHIRGLDANTAQLQAAAVRTMLTDHNGLAFNSLGSSWSGLGIVVLDDTHRVTPRESEALRIVLVKSLGIWSEMRKELLRFEKIELTRRKSVDLLGVTVQSSPIGPALRAPAGTTRRAVCTGQV</sequence>
<dbReference type="Proteomes" id="UP001322138">
    <property type="component" value="Unassembled WGS sequence"/>
</dbReference>
<proteinExistence type="predicted"/>
<evidence type="ECO:0000313" key="1">
    <source>
        <dbReference type="EMBL" id="KAK4639218.1"/>
    </source>
</evidence>
<accession>A0ABR0F5J4</accession>
<name>A0ABR0F5J4_9PEZI</name>
<comment type="caution">
    <text evidence="1">The sequence shown here is derived from an EMBL/GenBank/DDBJ whole genome shotgun (WGS) entry which is preliminary data.</text>
</comment>
<dbReference type="GeneID" id="87892560"/>
<keyword evidence="2" id="KW-1185">Reference proteome</keyword>
<dbReference type="RefSeq" id="XP_062728194.1">
    <property type="nucleotide sequence ID" value="XM_062873167.1"/>
</dbReference>
<protein>
    <submittedName>
        <fullName evidence="1">Uncharacterized protein</fullName>
    </submittedName>
</protein>
<gene>
    <name evidence="1" type="ORF">QC761_0105980</name>
</gene>
<dbReference type="EMBL" id="JAFFGZ010000009">
    <property type="protein sequence ID" value="KAK4639218.1"/>
    <property type="molecule type" value="Genomic_DNA"/>
</dbReference>
<evidence type="ECO:0000313" key="2">
    <source>
        <dbReference type="Proteomes" id="UP001322138"/>
    </source>
</evidence>